<feature type="domain" description="NADP-dependent oxidoreductase" evidence="2">
    <location>
        <begin position="68"/>
        <end position="372"/>
    </location>
</feature>
<dbReference type="InterPro" id="IPR050523">
    <property type="entry name" value="AKR_Detox_Biosynth"/>
</dbReference>
<gene>
    <name evidence="3" type="ORF">EJ03DRAFT_348106</name>
</gene>
<evidence type="ECO:0000259" key="2">
    <source>
        <dbReference type="Pfam" id="PF00248"/>
    </source>
</evidence>
<dbReference type="AlphaFoldDB" id="A0A6G1LKG1"/>
<dbReference type="PANTHER" id="PTHR43364:SF4">
    <property type="entry name" value="NAD(P)-LINKED OXIDOREDUCTASE SUPERFAMILY PROTEIN"/>
    <property type="match status" value="1"/>
</dbReference>
<dbReference type="OrthoDB" id="1659429at2759"/>
<dbReference type="InterPro" id="IPR036812">
    <property type="entry name" value="NAD(P)_OxRdtase_dom_sf"/>
</dbReference>
<name>A0A6G1LKG1_9PEZI</name>
<keyword evidence="1" id="KW-0560">Oxidoreductase</keyword>
<sequence length="385" mass="43082">MSAQQQIQLGLSLGMSSTAGYNDNTPKPFVEHHPDFDNKKFVTPKDFLPTRDTRPEYRGKYENIKGAPIIVGAWPWGDSSTFGWKPEEADTNEQAWLKSVELGINQVDTAPIYGTGRSGQLCGRLFKTQEQKFGAKRQDYLFQAKFSGLPSLPKTWTEWSNAPRSFLEDSLKHTGLDYVDAYLVHGPIHPQSIETIAKAIAELVDEKKIKVVGLANATKDDILAYKTEFEKYGVPLAFVQNEFSILRRLGEVNGVLDVCREHNILFQGYSALANGRLTGKWSPEHDPPKTYRFSQYPMKDIQHIVDVVLDIADKRTAPEGRKITAAGVALNYLLVKGAYPVVSIRNPAQAESNASALGWRLSDEERERIDRVSLVGQPTASWQRG</sequence>
<protein>
    <submittedName>
        <fullName evidence="3">Aldo-keto reductase</fullName>
    </submittedName>
</protein>
<dbReference type="EMBL" id="ML995812">
    <property type="protein sequence ID" value="KAF2773052.1"/>
    <property type="molecule type" value="Genomic_DNA"/>
</dbReference>
<dbReference type="Gene3D" id="3.20.20.100">
    <property type="entry name" value="NADP-dependent oxidoreductase domain"/>
    <property type="match status" value="1"/>
</dbReference>
<proteinExistence type="predicted"/>
<dbReference type="InterPro" id="IPR023210">
    <property type="entry name" value="NADP_OxRdtase_dom"/>
</dbReference>
<dbReference type="GO" id="GO:0016491">
    <property type="term" value="F:oxidoreductase activity"/>
    <property type="evidence" value="ECO:0007669"/>
    <property type="project" value="UniProtKB-KW"/>
</dbReference>
<keyword evidence="4" id="KW-1185">Reference proteome</keyword>
<evidence type="ECO:0000256" key="1">
    <source>
        <dbReference type="ARBA" id="ARBA00023002"/>
    </source>
</evidence>
<dbReference type="GO" id="GO:0005829">
    <property type="term" value="C:cytosol"/>
    <property type="evidence" value="ECO:0007669"/>
    <property type="project" value="TreeGrafter"/>
</dbReference>
<organism evidence="3 4">
    <name type="scientific">Teratosphaeria nubilosa</name>
    <dbReference type="NCBI Taxonomy" id="161662"/>
    <lineage>
        <taxon>Eukaryota</taxon>
        <taxon>Fungi</taxon>
        <taxon>Dikarya</taxon>
        <taxon>Ascomycota</taxon>
        <taxon>Pezizomycotina</taxon>
        <taxon>Dothideomycetes</taxon>
        <taxon>Dothideomycetidae</taxon>
        <taxon>Mycosphaerellales</taxon>
        <taxon>Teratosphaeriaceae</taxon>
        <taxon>Teratosphaeria</taxon>
    </lineage>
</organism>
<reference evidence="3" key="1">
    <citation type="journal article" date="2020" name="Stud. Mycol.">
        <title>101 Dothideomycetes genomes: a test case for predicting lifestyles and emergence of pathogens.</title>
        <authorList>
            <person name="Haridas S."/>
            <person name="Albert R."/>
            <person name="Binder M."/>
            <person name="Bloem J."/>
            <person name="Labutti K."/>
            <person name="Salamov A."/>
            <person name="Andreopoulos B."/>
            <person name="Baker S."/>
            <person name="Barry K."/>
            <person name="Bills G."/>
            <person name="Bluhm B."/>
            <person name="Cannon C."/>
            <person name="Castanera R."/>
            <person name="Culley D."/>
            <person name="Daum C."/>
            <person name="Ezra D."/>
            <person name="Gonzalez J."/>
            <person name="Henrissat B."/>
            <person name="Kuo A."/>
            <person name="Liang C."/>
            <person name="Lipzen A."/>
            <person name="Lutzoni F."/>
            <person name="Magnuson J."/>
            <person name="Mondo S."/>
            <person name="Nolan M."/>
            <person name="Ohm R."/>
            <person name="Pangilinan J."/>
            <person name="Park H.-J."/>
            <person name="Ramirez L."/>
            <person name="Alfaro M."/>
            <person name="Sun H."/>
            <person name="Tritt A."/>
            <person name="Yoshinaga Y."/>
            <person name="Zwiers L.-H."/>
            <person name="Turgeon B."/>
            <person name="Goodwin S."/>
            <person name="Spatafora J."/>
            <person name="Crous P."/>
            <person name="Grigoriev I."/>
        </authorList>
    </citation>
    <scope>NUCLEOTIDE SEQUENCE</scope>
    <source>
        <strain evidence="3">CBS 116005</strain>
    </source>
</reference>
<dbReference type="Proteomes" id="UP000799436">
    <property type="component" value="Unassembled WGS sequence"/>
</dbReference>
<accession>A0A6G1LKG1</accession>
<evidence type="ECO:0000313" key="3">
    <source>
        <dbReference type="EMBL" id="KAF2773052.1"/>
    </source>
</evidence>
<evidence type="ECO:0000313" key="4">
    <source>
        <dbReference type="Proteomes" id="UP000799436"/>
    </source>
</evidence>
<dbReference type="SUPFAM" id="SSF51430">
    <property type="entry name" value="NAD(P)-linked oxidoreductase"/>
    <property type="match status" value="1"/>
</dbReference>
<dbReference type="Pfam" id="PF00248">
    <property type="entry name" value="Aldo_ket_red"/>
    <property type="match status" value="1"/>
</dbReference>
<dbReference type="PANTHER" id="PTHR43364">
    <property type="entry name" value="NADH-SPECIFIC METHYLGLYOXAL REDUCTASE-RELATED"/>
    <property type="match status" value="1"/>
</dbReference>